<dbReference type="RefSeq" id="XP_001485088.2">
    <property type="nucleotide sequence ID" value="XM_001485038.1"/>
</dbReference>
<dbReference type="Gene3D" id="1.20.1250.20">
    <property type="entry name" value="MFS general substrate transporter like domains"/>
    <property type="match status" value="1"/>
</dbReference>
<name>A5DHR6_PICGU</name>
<dbReference type="STRING" id="294746.A5DHR6"/>
<dbReference type="PANTHER" id="PTHR20772:SF2">
    <property type="entry name" value="PROTEIN FMP42"/>
    <property type="match status" value="1"/>
</dbReference>
<dbReference type="InterPro" id="IPR036259">
    <property type="entry name" value="MFS_trans_sf"/>
</dbReference>
<evidence type="ECO:0000256" key="1">
    <source>
        <dbReference type="ARBA" id="ARBA00004141"/>
    </source>
</evidence>
<dbReference type="InParanoid" id="A5DHR6"/>
<dbReference type="eggNOG" id="ENOG502QRYG">
    <property type="taxonomic scope" value="Eukaryota"/>
</dbReference>
<keyword evidence="5 7" id="KW-1133">Transmembrane helix</keyword>
<feature type="transmembrane region" description="Helical" evidence="7">
    <location>
        <begin position="20"/>
        <end position="39"/>
    </location>
</feature>
<reference evidence="8 9" key="1">
    <citation type="journal article" date="2009" name="Nature">
        <title>Evolution of pathogenicity and sexual reproduction in eight Candida genomes.</title>
        <authorList>
            <person name="Butler G."/>
            <person name="Rasmussen M.D."/>
            <person name="Lin M.F."/>
            <person name="Santos M.A."/>
            <person name="Sakthikumar S."/>
            <person name="Munro C.A."/>
            <person name="Rheinbay E."/>
            <person name="Grabherr M."/>
            <person name="Forche A."/>
            <person name="Reedy J.L."/>
            <person name="Agrafioti I."/>
            <person name="Arnaud M.B."/>
            <person name="Bates S."/>
            <person name="Brown A.J."/>
            <person name="Brunke S."/>
            <person name="Costanzo M.C."/>
            <person name="Fitzpatrick D.A."/>
            <person name="de Groot P.W."/>
            <person name="Harris D."/>
            <person name="Hoyer L.L."/>
            <person name="Hube B."/>
            <person name="Klis F.M."/>
            <person name="Kodira C."/>
            <person name="Lennard N."/>
            <person name="Logue M.E."/>
            <person name="Martin R."/>
            <person name="Neiman A.M."/>
            <person name="Nikolaou E."/>
            <person name="Quail M.A."/>
            <person name="Quinn J."/>
            <person name="Santos M.C."/>
            <person name="Schmitzberger F.F."/>
            <person name="Sherlock G."/>
            <person name="Shah P."/>
            <person name="Silverstein K.A."/>
            <person name="Skrzypek M.S."/>
            <person name="Soll D."/>
            <person name="Staggs R."/>
            <person name="Stansfield I."/>
            <person name="Stumpf M.P."/>
            <person name="Sudbery P.E."/>
            <person name="Srikantha T."/>
            <person name="Zeng Q."/>
            <person name="Berman J."/>
            <person name="Berriman M."/>
            <person name="Heitman J."/>
            <person name="Gow N.A."/>
            <person name="Lorenz M.C."/>
            <person name="Birren B.W."/>
            <person name="Kellis M."/>
            <person name="Cuomo C.A."/>
        </authorList>
    </citation>
    <scope>NUCLEOTIDE SEQUENCE [LARGE SCALE GENOMIC DNA]</scope>
    <source>
        <strain evidence="9">ATCC 6260 / CBS 566 / DSM 6381 / JCM 1539 / NBRC 10279 / NRRL Y-324</strain>
    </source>
</reference>
<accession>A5DHR6</accession>
<proteinExistence type="inferred from homology"/>
<feature type="transmembrane region" description="Helical" evidence="7">
    <location>
        <begin position="246"/>
        <end position="268"/>
    </location>
</feature>
<organism evidence="8 9">
    <name type="scientific">Meyerozyma guilliermondii (strain ATCC 6260 / CBS 566 / DSM 6381 / JCM 1539 / NBRC 10279 / NRRL Y-324)</name>
    <name type="common">Yeast</name>
    <name type="synonym">Candida guilliermondii</name>
    <dbReference type="NCBI Taxonomy" id="294746"/>
    <lineage>
        <taxon>Eukaryota</taxon>
        <taxon>Fungi</taxon>
        <taxon>Dikarya</taxon>
        <taxon>Ascomycota</taxon>
        <taxon>Saccharomycotina</taxon>
        <taxon>Pichiomycetes</taxon>
        <taxon>Debaryomycetaceae</taxon>
        <taxon>Meyerozyma</taxon>
    </lineage>
</organism>
<dbReference type="GO" id="GO:0022857">
    <property type="term" value="F:transmembrane transporter activity"/>
    <property type="evidence" value="ECO:0007669"/>
    <property type="project" value="InterPro"/>
</dbReference>
<comment type="subcellular location">
    <subcellularLocation>
        <location evidence="1">Membrane</location>
        <topology evidence="1">Multi-pass membrane protein</topology>
    </subcellularLocation>
</comment>
<evidence type="ECO:0000256" key="4">
    <source>
        <dbReference type="ARBA" id="ARBA00022692"/>
    </source>
</evidence>
<keyword evidence="9" id="KW-1185">Reference proteome</keyword>
<evidence type="ECO:0000313" key="8">
    <source>
        <dbReference type="EMBL" id="EDK38719.2"/>
    </source>
</evidence>
<dbReference type="InterPro" id="IPR011701">
    <property type="entry name" value="MFS"/>
</dbReference>
<dbReference type="OrthoDB" id="330047at2759"/>
<feature type="transmembrane region" description="Helical" evidence="7">
    <location>
        <begin position="126"/>
        <end position="146"/>
    </location>
</feature>
<feature type="transmembrane region" description="Helical" evidence="7">
    <location>
        <begin position="153"/>
        <end position="172"/>
    </location>
</feature>
<dbReference type="AlphaFoldDB" id="A5DHR6"/>
<dbReference type="KEGG" id="pgu:PGUG_02817"/>
<feature type="transmembrane region" description="Helical" evidence="7">
    <location>
        <begin position="51"/>
        <end position="74"/>
    </location>
</feature>
<dbReference type="InterPro" id="IPR052599">
    <property type="entry name" value="SLC43A_AATransporter"/>
</dbReference>
<feature type="transmembrane region" description="Helical" evidence="7">
    <location>
        <begin position="392"/>
        <end position="412"/>
    </location>
</feature>
<dbReference type="Pfam" id="PF07690">
    <property type="entry name" value="MFS_1"/>
    <property type="match status" value="1"/>
</dbReference>
<dbReference type="PANTHER" id="PTHR20772">
    <property type="entry name" value="PROTEIN FMP42"/>
    <property type="match status" value="1"/>
</dbReference>
<keyword evidence="4 7" id="KW-0812">Transmembrane</keyword>
<evidence type="ECO:0000256" key="6">
    <source>
        <dbReference type="ARBA" id="ARBA00023136"/>
    </source>
</evidence>
<comment type="similarity">
    <text evidence="2">Belongs to the SLC43A transporter (TC 2.A.1.44) family.</text>
</comment>
<sequence>MSSLFFPLPPAPVQESATLSVANIFADITTSTSFHLFFAMLSTEASFGRRFAQCFCAIFWCLLAGGPIFGFAALKPVLIEGGVYESECDVSVNPPWMSFLGVSKEVQSSKSGIVAKCTAQDLRLNLMFTVGAVLTNVSAFVIGRVLDVYGPRVCGLVGAGFLYLACFVFIFSDALEDVPFFDPYLIGYGAMALGGPFSFISSFQLSNAFPKRSGTVLALLTGAFDASSAVFLIYKLAYDATNGGFTIEKFFCMYLMVPVFMTLAQIFVMPGESYKTTSETGADDFGASEPEHSEITPLVEPNHPHRRDSIGDALKQPYANEGEEVLVQTSGGVFGILHGYSAEFQMKTPWFYLMCCFATIQMLRLNYFVATINTQYTYLFHSISRAESLNRFFDVALPLGGVLSIPFVGMFLDHMSTVVVLASLLTVSLAIGVLGLFGSYITGVLNVCLFVVYRPFFYTAVSDFCAKVFGFDTFGTVYGAIICTSGVFNYLQSFLDKVTHENFDMNPTPVNVITILLTFVIGVATVGYVNQQAKDYAKKKLNAST</sequence>
<evidence type="ECO:0008006" key="10">
    <source>
        <dbReference type="Google" id="ProtNLM"/>
    </source>
</evidence>
<dbReference type="OMA" id="IQMLRLN"/>
<dbReference type="EMBL" id="CH408157">
    <property type="protein sequence ID" value="EDK38719.2"/>
    <property type="molecule type" value="Genomic_DNA"/>
</dbReference>
<dbReference type="SUPFAM" id="SSF103473">
    <property type="entry name" value="MFS general substrate transporter"/>
    <property type="match status" value="1"/>
</dbReference>
<keyword evidence="6 7" id="KW-0472">Membrane</keyword>
<evidence type="ECO:0000256" key="3">
    <source>
        <dbReference type="ARBA" id="ARBA00022448"/>
    </source>
</evidence>
<protein>
    <recommendedName>
        <fullName evidence="10">Protein FMP42</fullName>
    </recommendedName>
</protein>
<dbReference type="GeneID" id="5126701"/>
<evidence type="ECO:0000256" key="5">
    <source>
        <dbReference type="ARBA" id="ARBA00022989"/>
    </source>
</evidence>
<feature type="transmembrane region" description="Helical" evidence="7">
    <location>
        <begin position="350"/>
        <end position="372"/>
    </location>
</feature>
<dbReference type="Proteomes" id="UP000001997">
    <property type="component" value="Unassembled WGS sequence"/>
</dbReference>
<gene>
    <name evidence="8" type="ORF">PGUG_02817</name>
</gene>
<evidence type="ECO:0000256" key="2">
    <source>
        <dbReference type="ARBA" id="ARBA00006595"/>
    </source>
</evidence>
<keyword evidence="3" id="KW-0813">Transport</keyword>
<dbReference type="GO" id="GO:0000329">
    <property type="term" value="C:fungal-type vacuole membrane"/>
    <property type="evidence" value="ECO:0007669"/>
    <property type="project" value="TreeGrafter"/>
</dbReference>
<feature type="transmembrane region" description="Helical" evidence="7">
    <location>
        <begin position="468"/>
        <end position="490"/>
    </location>
</feature>
<dbReference type="HOGENOM" id="CLU_014401_1_1_1"/>
<feature type="transmembrane region" description="Helical" evidence="7">
    <location>
        <begin position="510"/>
        <end position="530"/>
    </location>
</feature>
<evidence type="ECO:0000313" key="9">
    <source>
        <dbReference type="Proteomes" id="UP000001997"/>
    </source>
</evidence>
<evidence type="ECO:0000256" key="7">
    <source>
        <dbReference type="SAM" id="Phobius"/>
    </source>
</evidence>
<feature type="transmembrane region" description="Helical" evidence="7">
    <location>
        <begin position="215"/>
        <end position="234"/>
    </location>
</feature>